<dbReference type="PANTHER" id="PTHR12526">
    <property type="entry name" value="GLYCOSYLTRANSFERASE"/>
    <property type="match status" value="1"/>
</dbReference>
<name>A0A0G1XXW9_9BACT</name>
<accession>A0A0G1XXW9</accession>
<dbReference type="Proteomes" id="UP000034740">
    <property type="component" value="Unassembled WGS sequence"/>
</dbReference>
<dbReference type="GO" id="GO:0016757">
    <property type="term" value="F:glycosyltransferase activity"/>
    <property type="evidence" value="ECO:0007669"/>
    <property type="project" value="UniProtKB-KW"/>
</dbReference>
<reference evidence="5 6" key="1">
    <citation type="journal article" date="2015" name="Nature">
        <title>rRNA introns, odd ribosomes, and small enigmatic genomes across a large radiation of phyla.</title>
        <authorList>
            <person name="Brown C.T."/>
            <person name="Hug L.A."/>
            <person name="Thomas B.C."/>
            <person name="Sharon I."/>
            <person name="Castelle C.J."/>
            <person name="Singh A."/>
            <person name="Wilkins M.J."/>
            <person name="Williams K.H."/>
            <person name="Banfield J.F."/>
        </authorList>
    </citation>
    <scope>NUCLEOTIDE SEQUENCE [LARGE SCALE GENOMIC DNA]</scope>
</reference>
<keyword evidence="1" id="KW-0328">Glycosyltransferase</keyword>
<evidence type="ECO:0000259" key="4">
    <source>
        <dbReference type="Pfam" id="PF13439"/>
    </source>
</evidence>
<dbReference type="InterPro" id="IPR001296">
    <property type="entry name" value="Glyco_trans_1"/>
</dbReference>
<evidence type="ECO:0000256" key="1">
    <source>
        <dbReference type="ARBA" id="ARBA00022676"/>
    </source>
</evidence>
<dbReference type="Pfam" id="PF13439">
    <property type="entry name" value="Glyco_transf_4"/>
    <property type="match status" value="1"/>
</dbReference>
<dbReference type="PANTHER" id="PTHR12526:SF510">
    <property type="entry name" value="D-INOSITOL 3-PHOSPHATE GLYCOSYLTRANSFERASE"/>
    <property type="match status" value="1"/>
</dbReference>
<dbReference type="AlphaFoldDB" id="A0A0G1XXW9"/>
<organism evidence="5 6">
    <name type="scientific">Candidatus Adlerbacteria bacterium GW2011_GWA1_54_10</name>
    <dbReference type="NCBI Taxonomy" id="1618605"/>
    <lineage>
        <taxon>Bacteria</taxon>
        <taxon>Candidatus Adleribacteriota</taxon>
    </lineage>
</organism>
<comment type="caution">
    <text evidence="5">The sequence shown here is derived from an EMBL/GenBank/DDBJ whole genome shotgun (WGS) entry which is preliminary data.</text>
</comment>
<dbReference type="Pfam" id="PF00534">
    <property type="entry name" value="Glycos_transf_1"/>
    <property type="match status" value="1"/>
</dbReference>
<evidence type="ECO:0000256" key="2">
    <source>
        <dbReference type="ARBA" id="ARBA00022679"/>
    </source>
</evidence>
<evidence type="ECO:0000259" key="3">
    <source>
        <dbReference type="Pfam" id="PF00534"/>
    </source>
</evidence>
<dbReference type="CDD" id="cd03811">
    <property type="entry name" value="GT4_GT28_WabH-like"/>
    <property type="match status" value="1"/>
</dbReference>
<feature type="domain" description="Glycosyltransferase subfamily 4-like N-terminal" evidence="4">
    <location>
        <begin position="16"/>
        <end position="161"/>
    </location>
</feature>
<sequence length="345" mass="38598">MQNKLKILFFINGLEVGGAERVFVADANALQERGFEVHFASFVRGPLAKELVLPAERVHETRSVWSLARLLHKHRIQILYTTLNEANAMGRLAALFAPGLRLYTRESNMSDTKSLRFRLLDVVLGWRSTRIIAVSRAVGESLARYAPHLVRKITLLYNGVPVMMNYSLKGSSFVNQVRLLCVASLTYKKDQAILLRALALLPERYSLTLIGDGSWRGVLENLAKELKIESRVRFLGSVPYEKVVEEYKTHDIFVLPSQFEGCPNVVSEAQSFAMPTVAFDIPGMREFVSERSGILVKEREPQALAAAIEQAAANAAALGQSGFEEVRTNRSQETHLQKLMQILGL</sequence>
<evidence type="ECO:0000313" key="5">
    <source>
        <dbReference type="EMBL" id="KKW35750.1"/>
    </source>
</evidence>
<dbReference type="Gene3D" id="3.40.50.2000">
    <property type="entry name" value="Glycogen Phosphorylase B"/>
    <property type="match status" value="2"/>
</dbReference>
<keyword evidence="2 5" id="KW-0808">Transferase</keyword>
<proteinExistence type="predicted"/>
<gene>
    <name evidence="5" type="ORF">UY83_C0003G0034</name>
</gene>
<dbReference type="SUPFAM" id="SSF53756">
    <property type="entry name" value="UDP-Glycosyltransferase/glycogen phosphorylase"/>
    <property type="match status" value="1"/>
</dbReference>
<dbReference type="InterPro" id="IPR028098">
    <property type="entry name" value="Glyco_trans_4-like_N"/>
</dbReference>
<feature type="domain" description="Glycosyl transferase family 1" evidence="3">
    <location>
        <begin position="175"/>
        <end position="314"/>
    </location>
</feature>
<evidence type="ECO:0000313" key="6">
    <source>
        <dbReference type="Proteomes" id="UP000034740"/>
    </source>
</evidence>
<dbReference type="EMBL" id="LCRO01000003">
    <property type="protein sequence ID" value="KKW35750.1"/>
    <property type="molecule type" value="Genomic_DNA"/>
</dbReference>
<protein>
    <submittedName>
        <fullName evidence="5">Glycosyltransferase WecB/TagA/CpsF family protein</fullName>
    </submittedName>
</protein>